<evidence type="ECO:0000256" key="3">
    <source>
        <dbReference type="ARBA" id="ARBA00022832"/>
    </source>
</evidence>
<dbReference type="InterPro" id="IPR018376">
    <property type="entry name" value="Enoyl-CoA_hyd/isom_CS"/>
</dbReference>
<dbReference type="STRING" id="47312.SAMN04489765_1725"/>
<proteinExistence type="inferred from homology"/>
<protein>
    <submittedName>
        <fullName evidence="7">Enoyl-CoA hydratase/carnithine racemase</fullName>
    </submittedName>
</protein>
<reference evidence="8" key="1">
    <citation type="submission" date="2016-10" db="EMBL/GenBank/DDBJ databases">
        <authorList>
            <person name="Varghese N."/>
            <person name="Submissions S."/>
        </authorList>
    </citation>
    <scope>NUCLEOTIDE SEQUENCE [LARGE SCALE GENOMIC DNA]</scope>
    <source>
        <strain evidence="8">DSM 44142</strain>
    </source>
</reference>
<dbReference type="InterPro" id="IPR045002">
    <property type="entry name" value="Ech1-like"/>
</dbReference>
<dbReference type="Pfam" id="PF00378">
    <property type="entry name" value="ECH_1"/>
    <property type="match status" value="1"/>
</dbReference>
<dbReference type="Proteomes" id="UP000183053">
    <property type="component" value="Unassembled WGS sequence"/>
</dbReference>
<comment type="function">
    <text evidence="1">Could possibly oxidize fatty acids using specific components.</text>
</comment>
<organism evidence="7 8">
    <name type="scientific">Tsukamurella pulmonis</name>
    <dbReference type="NCBI Taxonomy" id="47312"/>
    <lineage>
        <taxon>Bacteria</taxon>
        <taxon>Bacillati</taxon>
        <taxon>Actinomycetota</taxon>
        <taxon>Actinomycetes</taxon>
        <taxon>Mycobacteriales</taxon>
        <taxon>Tsukamurellaceae</taxon>
        <taxon>Tsukamurella</taxon>
    </lineage>
</organism>
<dbReference type="AlphaFoldDB" id="A0A1H1DGZ7"/>
<evidence type="ECO:0000256" key="5">
    <source>
        <dbReference type="ARBA" id="ARBA00023717"/>
    </source>
</evidence>
<comment type="catalytic activity">
    <reaction evidence="5">
        <text>a 4-saturated-(3S)-3-hydroxyacyl-CoA = a (3E)-enoyl-CoA + H2O</text>
        <dbReference type="Rhea" id="RHEA:20724"/>
        <dbReference type="ChEBI" id="CHEBI:15377"/>
        <dbReference type="ChEBI" id="CHEBI:58521"/>
        <dbReference type="ChEBI" id="CHEBI:137480"/>
        <dbReference type="EC" id="4.2.1.17"/>
    </reaction>
</comment>
<name>A0A1H1DGZ7_9ACTN</name>
<dbReference type="InterPro" id="IPR029045">
    <property type="entry name" value="ClpP/crotonase-like_dom_sf"/>
</dbReference>
<evidence type="ECO:0000313" key="8">
    <source>
        <dbReference type="Proteomes" id="UP000183053"/>
    </source>
</evidence>
<dbReference type="GO" id="GO:0016853">
    <property type="term" value="F:isomerase activity"/>
    <property type="evidence" value="ECO:0007669"/>
    <property type="project" value="InterPro"/>
</dbReference>
<dbReference type="SUPFAM" id="SSF52096">
    <property type="entry name" value="ClpP/crotonase"/>
    <property type="match status" value="1"/>
</dbReference>
<comment type="catalytic activity">
    <reaction evidence="4">
        <text>a (3S)-3-hydroxyacyl-CoA = a (2E)-enoyl-CoA + H2O</text>
        <dbReference type="Rhea" id="RHEA:16105"/>
        <dbReference type="ChEBI" id="CHEBI:15377"/>
        <dbReference type="ChEBI" id="CHEBI:57318"/>
        <dbReference type="ChEBI" id="CHEBI:58856"/>
        <dbReference type="EC" id="4.2.1.17"/>
    </reaction>
</comment>
<keyword evidence="8" id="KW-1185">Reference proteome</keyword>
<evidence type="ECO:0000313" key="7">
    <source>
        <dbReference type="EMBL" id="SDQ75754.1"/>
    </source>
</evidence>
<dbReference type="CDD" id="cd06558">
    <property type="entry name" value="crotonase-like"/>
    <property type="match status" value="1"/>
</dbReference>
<dbReference type="InterPro" id="IPR001753">
    <property type="entry name" value="Enoyl-CoA_hydra/iso"/>
</dbReference>
<accession>A0A1H1DGZ7</accession>
<comment type="similarity">
    <text evidence="2 6">Belongs to the enoyl-CoA hydratase/isomerase family.</text>
</comment>
<keyword evidence="3" id="KW-0276">Fatty acid metabolism</keyword>
<dbReference type="GO" id="GO:0006631">
    <property type="term" value="P:fatty acid metabolic process"/>
    <property type="evidence" value="ECO:0007669"/>
    <property type="project" value="UniProtKB-KW"/>
</dbReference>
<dbReference type="NCBIfam" id="NF005699">
    <property type="entry name" value="PRK07509.1"/>
    <property type="match status" value="1"/>
</dbReference>
<evidence type="ECO:0000256" key="6">
    <source>
        <dbReference type="RuleBase" id="RU003707"/>
    </source>
</evidence>
<dbReference type="PANTHER" id="PTHR43149">
    <property type="entry name" value="ENOYL-COA HYDRATASE"/>
    <property type="match status" value="1"/>
</dbReference>
<gene>
    <name evidence="7" type="ORF">SAMN04489765_1725</name>
</gene>
<evidence type="ECO:0000256" key="2">
    <source>
        <dbReference type="ARBA" id="ARBA00005254"/>
    </source>
</evidence>
<sequence length="275" mass="30059">MMVNGDGIEEKRMSNIDYEVRDEVAYVRINRPEKHNGLTLDMIDDLAKAADRAKNDRSLRAVILSGEGSSFSSGLDFASAGKEQRRLLMNFVPKRISAANNFQAAGWAWRSVPAPVIAVVHGHCYGGGLQIALGADFRYASSEADFSILEAKWGLIPDMSISASIAQLTTIDVAKRLTMTGEMFTAKQALDWGIVTGVSADPMKDALELVDKLKERSPDAVAASKALFENTWYSGSRLSFPVEQALQLGLIRGKNHVIARTAAANKEKPVFIERQ</sequence>
<dbReference type="GO" id="GO:0004300">
    <property type="term" value="F:enoyl-CoA hydratase activity"/>
    <property type="evidence" value="ECO:0007669"/>
    <property type="project" value="UniProtKB-EC"/>
</dbReference>
<evidence type="ECO:0000256" key="4">
    <source>
        <dbReference type="ARBA" id="ARBA00023709"/>
    </source>
</evidence>
<keyword evidence="3" id="KW-0443">Lipid metabolism</keyword>
<dbReference type="Gene3D" id="3.90.226.10">
    <property type="entry name" value="2-enoyl-CoA Hydratase, Chain A, domain 1"/>
    <property type="match status" value="1"/>
</dbReference>
<dbReference type="PANTHER" id="PTHR43149:SF1">
    <property type="entry name" value="DELTA(3,5)-DELTA(2,4)-DIENOYL-COA ISOMERASE, MITOCHONDRIAL"/>
    <property type="match status" value="1"/>
</dbReference>
<dbReference type="EMBL" id="FNLF01000002">
    <property type="protein sequence ID" value="SDQ75754.1"/>
    <property type="molecule type" value="Genomic_DNA"/>
</dbReference>
<evidence type="ECO:0000256" key="1">
    <source>
        <dbReference type="ARBA" id="ARBA00002994"/>
    </source>
</evidence>
<dbReference type="PROSITE" id="PS00166">
    <property type="entry name" value="ENOYL_COA_HYDRATASE"/>
    <property type="match status" value="1"/>
</dbReference>